<dbReference type="SUPFAM" id="SSF52540">
    <property type="entry name" value="P-loop containing nucleoside triphosphate hydrolases"/>
    <property type="match status" value="1"/>
</dbReference>
<evidence type="ECO:0000313" key="9">
    <source>
        <dbReference type="Proteomes" id="UP001589836"/>
    </source>
</evidence>
<dbReference type="PROSITE" id="PS51194">
    <property type="entry name" value="HELICASE_CTER"/>
    <property type="match status" value="1"/>
</dbReference>
<organism evidence="8 9">
    <name type="scientific">Pontibacillus salicampi</name>
    <dbReference type="NCBI Taxonomy" id="1449801"/>
    <lineage>
        <taxon>Bacteria</taxon>
        <taxon>Bacillati</taxon>
        <taxon>Bacillota</taxon>
        <taxon>Bacilli</taxon>
        <taxon>Bacillales</taxon>
        <taxon>Bacillaceae</taxon>
        <taxon>Pontibacillus</taxon>
    </lineage>
</organism>
<dbReference type="InterPro" id="IPR004589">
    <property type="entry name" value="DNA_helicase_ATP-dep_RecQ"/>
</dbReference>
<evidence type="ECO:0000256" key="1">
    <source>
        <dbReference type="ARBA" id="ARBA00022741"/>
    </source>
</evidence>
<dbReference type="NCBIfam" id="TIGR00614">
    <property type="entry name" value="recQ_fam"/>
    <property type="match status" value="1"/>
</dbReference>
<keyword evidence="2 8" id="KW-0378">Hydrolase</keyword>
<dbReference type="GO" id="GO:0003678">
    <property type="term" value="F:DNA helicase activity"/>
    <property type="evidence" value="ECO:0007669"/>
    <property type="project" value="UniProtKB-EC"/>
</dbReference>
<dbReference type="EC" id="3.6.4.12" evidence="8"/>
<dbReference type="InterPro" id="IPR002464">
    <property type="entry name" value="DNA/RNA_helicase_DEAH_CS"/>
</dbReference>
<evidence type="ECO:0000256" key="2">
    <source>
        <dbReference type="ARBA" id="ARBA00022801"/>
    </source>
</evidence>
<dbReference type="PANTHER" id="PTHR13710">
    <property type="entry name" value="DNA HELICASE RECQ FAMILY MEMBER"/>
    <property type="match status" value="1"/>
</dbReference>
<evidence type="ECO:0000259" key="6">
    <source>
        <dbReference type="PROSITE" id="PS51192"/>
    </source>
</evidence>
<dbReference type="PANTHER" id="PTHR13710:SF84">
    <property type="entry name" value="ATP-DEPENDENT DNA HELICASE RECS-RELATED"/>
    <property type="match status" value="1"/>
</dbReference>
<keyword evidence="3 8" id="KW-0347">Helicase</keyword>
<evidence type="ECO:0000256" key="4">
    <source>
        <dbReference type="ARBA" id="ARBA00022840"/>
    </source>
</evidence>
<evidence type="ECO:0000259" key="7">
    <source>
        <dbReference type="PROSITE" id="PS51194"/>
    </source>
</evidence>
<dbReference type="GO" id="GO:0016787">
    <property type="term" value="F:hydrolase activity"/>
    <property type="evidence" value="ECO:0007669"/>
    <property type="project" value="UniProtKB-KW"/>
</dbReference>
<accession>A0ABV6LL29</accession>
<keyword evidence="5" id="KW-0238">DNA-binding</keyword>
<dbReference type="RefSeq" id="WP_377345651.1">
    <property type="nucleotide sequence ID" value="NZ_JBHLTP010000003.1"/>
</dbReference>
<dbReference type="InterPro" id="IPR027417">
    <property type="entry name" value="P-loop_NTPase"/>
</dbReference>
<name>A0ABV6LL29_9BACI</name>
<evidence type="ECO:0000256" key="5">
    <source>
        <dbReference type="ARBA" id="ARBA00023125"/>
    </source>
</evidence>
<sequence length="515" mass="59791">MINVPLEDNLKKYFGFDSFREGQKEIIEDVLKGEDVIGILPTGTGKSLCYQYPAAVMDGTVLIVSPLISLMVDQVKQLKQQGFKRVAAINSFLDRSQKKKVYDHLESYQLIYCSPEMLQNEIFIHELKQRVTISLFVVDEAHCISQWGHEFRTDYLKLHEAITALDNPTLLALSATAPFHVQEDISQQLGRPHMKKRIYPMDRENIAFTIEHVANMDEKLNRIQSVLTTHPVPTMIYFSSRQWSEKAAFTLSQALPHLRIAYYHGGMEQMDRLLIQQQFMNDQLDVICCTSAFGMGVNKSNIRLVIHAHLPSQVESFLQEIGRAGRDGEQSVSLTFYAPGDSEIPKTFIRSELPEDRTVFQVIQSLHRMALHESEIMPSDVEMEGKLEISEVQWRFLRFQLEKHGMIQENRIVVNEEKMKHSYDSIISFIQERTLVKEKKLQSLLHWLHQHDCLRKEIYSSFQSSLKEPTGFCCDRCDFTFSAWDINSLMKAHRPTDWITELRMIFRQGDDYEME</sequence>
<reference evidence="8 9" key="1">
    <citation type="submission" date="2024-09" db="EMBL/GenBank/DDBJ databases">
        <authorList>
            <person name="Sun Q."/>
            <person name="Mori K."/>
        </authorList>
    </citation>
    <scope>NUCLEOTIDE SEQUENCE [LARGE SCALE GENOMIC DNA]</scope>
    <source>
        <strain evidence="8 9">NCAIM B.02529</strain>
    </source>
</reference>
<evidence type="ECO:0000313" key="8">
    <source>
        <dbReference type="EMBL" id="MFC0523116.1"/>
    </source>
</evidence>
<comment type="caution">
    <text evidence="8">The sequence shown here is derived from an EMBL/GenBank/DDBJ whole genome shotgun (WGS) entry which is preliminary data.</text>
</comment>
<dbReference type="Gene3D" id="3.40.50.300">
    <property type="entry name" value="P-loop containing nucleotide triphosphate hydrolases"/>
    <property type="match status" value="2"/>
</dbReference>
<dbReference type="InterPro" id="IPR014001">
    <property type="entry name" value="Helicase_ATP-bd"/>
</dbReference>
<keyword evidence="9" id="KW-1185">Reference proteome</keyword>
<feature type="domain" description="Helicase ATP-binding" evidence="6">
    <location>
        <begin position="27"/>
        <end position="195"/>
    </location>
</feature>
<dbReference type="PROSITE" id="PS00690">
    <property type="entry name" value="DEAH_ATP_HELICASE"/>
    <property type="match status" value="1"/>
</dbReference>
<dbReference type="Pfam" id="PF00271">
    <property type="entry name" value="Helicase_C"/>
    <property type="match status" value="1"/>
</dbReference>
<gene>
    <name evidence="8" type="ORF">ACFFGV_05840</name>
</gene>
<keyword evidence="1" id="KW-0547">Nucleotide-binding</keyword>
<keyword evidence="4" id="KW-0067">ATP-binding</keyword>
<dbReference type="SMART" id="SM00487">
    <property type="entry name" value="DEXDc"/>
    <property type="match status" value="1"/>
</dbReference>
<protein>
    <submittedName>
        <fullName evidence="8">RecQ family ATP-dependent DNA helicase</fullName>
        <ecNumber evidence="8">3.6.4.12</ecNumber>
    </submittedName>
</protein>
<proteinExistence type="predicted"/>
<dbReference type="InterPro" id="IPR001650">
    <property type="entry name" value="Helicase_C-like"/>
</dbReference>
<dbReference type="CDD" id="cd17920">
    <property type="entry name" value="DEXHc_RecQ"/>
    <property type="match status" value="1"/>
</dbReference>
<feature type="domain" description="Helicase C-terminal" evidence="7">
    <location>
        <begin position="215"/>
        <end position="382"/>
    </location>
</feature>
<dbReference type="InterPro" id="IPR011545">
    <property type="entry name" value="DEAD/DEAH_box_helicase_dom"/>
</dbReference>
<evidence type="ECO:0000256" key="3">
    <source>
        <dbReference type="ARBA" id="ARBA00022806"/>
    </source>
</evidence>
<dbReference type="EMBL" id="JBHLTP010000003">
    <property type="protein sequence ID" value="MFC0523116.1"/>
    <property type="molecule type" value="Genomic_DNA"/>
</dbReference>
<dbReference type="Proteomes" id="UP001589836">
    <property type="component" value="Unassembled WGS sequence"/>
</dbReference>
<dbReference type="PROSITE" id="PS51192">
    <property type="entry name" value="HELICASE_ATP_BIND_1"/>
    <property type="match status" value="1"/>
</dbReference>
<dbReference type="SMART" id="SM00490">
    <property type="entry name" value="HELICc"/>
    <property type="match status" value="1"/>
</dbReference>
<dbReference type="Pfam" id="PF00270">
    <property type="entry name" value="DEAD"/>
    <property type="match status" value="1"/>
</dbReference>